<keyword evidence="1" id="KW-0812">Transmembrane</keyword>
<sequence>MDNKKIKERLAALRPEDLHSEDPEIEELLMLVEEDLELAEWFAQEQVFDQAFADKLQQIEPPAGLDERIIAAMEQAKAGQASPETPAAEVEVPTETADEKITPFTPEAPIKPAVVAEEQGSAAVPFHPTAKRSWWQSPSLMSAAAAIVLVLTVSMVMFNGPELSADSLEDFYSEIGKHHLSNAPLNIETSDLGVIRDYLSSHGAPSPGKFPANIDPLPEVGCAVMHWGGELISVVRMDDHENVDVYIARAGLFPDFSNKPQPQTANLDQIVVLAWYDGDLIYFLVRTGEINELEGLL</sequence>
<evidence type="ECO:0000256" key="1">
    <source>
        <dbReference type="SAM" id="Phobius"/>
    </source>
</evidence>
<protein>
    <submittedName>
        <fullName evidence="2">Uncharacterized protein</fullName>
    </submittedName>
</protein>
<reference evidence="2" key="2">
    <citation type="submission" date="2020-09" db="EMBL/GenBank/DDBJ databases">
        <authorList>
            <person name="Sun Q."/>
            <person name="Kim S."/>
        </authorList>
    </citation>
    <scope>NUCLEOTIDE SEQUENCE</scope>
    <source>
        <strain evidence="2">KCTC 12870</strain>
    </source>
</reference>
<dbReference type="RefSeq" id="WP_189511164.1">
    <property type="nucleotide sequence ID" value="NZ_BMXG01000001.1"/>
</dbReference>
<organism evidence="2 3">
    <name type="scientific">Cerasicoccus arenae</name>
    <dbReference type="NCBI Taxonomy" id="424488"/>
    <lineage>
        <taxon>Bacteria</taxon>
        <taxon>Pseudomonadati</taxon>
        <taxon>Verrucomicrobiota</taxon>
        <taxon>Opitutia</taxon>
        <taxon>Puniceicoccales</taxon>
        <taxon>Cerasicoccaceae</taxon>
        <taxon>Cerasicoccus</taxon>
    </lineage>
</organism>
<gene>
    <name evidence="2" type="ORF">GCM10007047_03220</name>
</gene>
<dbReference type="Proteomes" id="UP000642829">
    <property type="component" value="Unassembled WGS sequence"/>
</dbReference>
<dbReference type="AlphaFoldDB" id="A0A8J3DD21"/>
<comment type="caution">
    <text evidence="2">The sequence shown here is derived from an EMBL/GenBank/DDBJ whole genome shotgun (WGS) entry which is preliminary data.</text>
</comment>
<dbReference type="EMBL" id="BMXG01000001">
    <property type="protein sequence ID" value="GHB91478.1"/>
    <property type="molecule type" value="Genomic_DNA"/>
</dbReference>
<proteinExistence type="predicted"/>
<name>A0A8J3DD21_9BACT</name>
<keyword evidence="1" id="KW-0472">Membrane</keyword>
<reference evidence="2" key="1">
    <citation type="journal article" date="2014" name="Int. J. Syst. Evol. Microbiol.">
        <title>Complete genome sequence of Corynebacterium casei LMG S-19264T (=DSM 44701T), isolated from a smear-ripened cheese.</title>
        <authorList>
            <consortium name="US DOE Joint Genome Institute (JGI-PGF)"/>
            <person name="Walter F."/>
            <person name="Albersmeier A."/>
            <person name="Kalinowski J."/>
            <person name="Ruckert C."/>
        </authorList>
    </citation>
    <scope>NUCLEOTIDE SEQUENCE</scope>
    <source>
        <strain evidence="2">KCTC 12870</strain>
    </source>
</reference>
<keyword evidence="3" id="KW-1185">Reference proteome</keyword>
<evidence type="ECO:0000313" key="3">
    <source>
        <dbReference type="Proteomes" id="UP000642829"/>
    </source>
</evidence>
<evidence type="ECO:0000313" key="2">
    <source>
        <dbReference type="EMBL" id="GHB91478.1"/>
    </source>
</evidence>
<keyword evidence="1" id="KW-1133">Transmembrane helix</keyword>
<feature type="transmembrane region" description="Helical" evidence="1">
    <location>
        <begin position="140"/>
        <end position="158"/>
    </location>
</feature>
<accession>A0A8J3DD21</accession>